<proteinExistence type="predicted"/>
<gene>
    <name evidence="2" type="ORF">NDU88_004110</name>
</gene>
<dbReference type="AlphaFoldDB" id="A0AAV7MSJ7"/>
<dbReference type="Proteomes" id="UP001066276">
    <property type="component" value="Chromosome 9"/>
</dbReference>
<evidence type="ECO:0000313" key="2">
    <source>
        <dbReference type="EMBL" id="KAJ1106710.1"/>
    </source>
</evidence>
<keyword evidence="3" id="KW-1185">Reference proteome</keyword>
<organism evidence="2 3">
    <name type="scientific">Pleurodeles waltl</name>
    <name type="common">Iberian ribbed newt</name>
    <dbReference type="NCBI Taxonomy" id="8319"/>
    <lineage>
        <taxon>Eukaryota</taxon>
        <taxon>Metazoa</taxon>
        <taxon>Chordata</taxon>
        <taxon>Craniata</taxon>
        <taxon>Vertebrata</taxon>
        <taxon>Euteleostomi</taxon>
        <taxon>Amphibia</taxon>
        <taxon>Batrachia</taxon>
        <taxon>Caudata</taxon>
        <taxon>Salamandroidea</taxon>
        <taxon>Salamandridae</taxon>
        <taxon>Pleurodelinae</taxon>
        <taxon>Pleurodeles</taxon>
    </lineage>
</organism>
<dbReference type="EMBL" id="JANPWB010000013">
    <property type="protein sequence ID" value="KAJ1106710.1"/>
    <property type="molecule type" value="Genomic_DNA"/>
</dbReference>
<accession>A0AAV7MSJ7</accession>
<comment type="caution">
    <text evidence="2">The sequence shown here is derived from an EMBL/GenBank/DDBJ whole genome shotgun (WGS) entry which is preliminary data.</text>
</comment>
<name>A0AAV7MSJ7_PLEWA</name>
<evidence type="ECO:0000313" key="3">
    <source>
        <dbReference type="Proteomes" id="UP001066276"/>
    </source>
</evidence>
<evidence type="ECO:0000256" key="1">
    <source>
        <dbReference type="SAM" id="Phobius"/>
    </source>
</evidence>
<keyword evidence="1" id="KW-0812">Transmembrane</keyword>
<reference evidence="2" key="1">
    <citation type="journal article" date="2022" name="bioRxiv">
        <title>Sequencing and chromosome-scale assembly of the giantPleurodeles waltlgenome.</title>
        <authorList>
            <person name="Brown T."/>
            <person name="Elewa A."/>
            <person name="Iarovenko S."/>
            <person name="Subramanian E."/>
            <person name="Araus A.J."/>
            <person name="Petzold A."/>
            <person name="Susuki M."/>
            <person name="Suzuki K.-i.T."/>
            <person name="Hayashi T."/>
            <person name="Toyoda A."/>
            <person name="Oliveira C."/>
            <person name="Osipova E."/>
            <person name="Leigh N.D."/>
            <person name="Simon A."/>
            <person name="Yun M.H."/>
        </authorList>
    </citation>
    <scope>NUCLEOTIDE SEQUENCE</scope>
    <source>
        <strain evidence="2">20211129_DDA</strain>
        <tissue evidence="2">Liver</tissue>
    </source>
</reference>
<protein>
    <submittedName>
        <fullName evidence="2">Uncharacterized protein</fullName>
    </submittedName>
</protein>
<feature type="transmembrane region" description="Helical" evidence="1">
    <location>
        <begin position="55"/>
        <end position="79"/>
    </location>
</feature>
<keyword evidence="1" id="KW-0472">Membrane</keyword>
<sequence length="80" mass="8774">MDLGSFEQLKPLDLENKLPNEEMVKIAGPQLKVEEYVINKADVCRTWPVRLVLELMVILIISSGSGVLLTGLVGLLGVLL</sequence>
<keyword evidence="1" id="KW-1133">Transmembrane helix</keyword>